<dbReference type="GO" id="GO:0030170">
    <property type="term" value="F:pyridoxal phosphate binding"/>
    <property type="evidence" value="ECO:0007669"/>
    <property type="project" value="InterPro"/>
</dbReference>
<dbReference type="SUPFAM" id="SSF53383">
    <property type="entry name" value="PLP-dependent transferases"/>
    <property type="match status" value="1"/>
</dbReference>
<evidence type="ECO:0000259" key="7">
    <source>
        <dbReference type="Pfam" id="PF00155"/>
    </source>
</evidence>
<evidence type="ECO:0000256" key="4">
    <source>
        <dbReference type="ARBA" id="ARBA00022679"/>
    </source>
</evidence>
<dbReference type="Proteomes" id="UP000058857">
    <property type="component" value="Chromosome 1"/>
</dbReference>
<sequence>MDLSAKRLNVIEPSPTLVITAKANELKKKGEDIVSFGAGEPDFETPSHIRDAAKKAIDKGMTRYTAVSGTVELKEAIVHKFKRDNGLDYEKNQVIAGTGGKQVIYNYFLATLNAGDEVIIPAPYWVSYADIVRLSEGVPVIVTTTPENNFQITPEQLKKAITPKTKCLILNSPSNPTGAGYSKKDLEVLGEIVLSAGIQVMSDDIYEKIVYDGFTFSNLAMLSPELKKRTFIVNGVSKTYSMTGWRIGYGAGDIGIVKNMETIQSQSTSNPSSISQAAAEAAIAGDQVCVEEMRKAFEARRNLIVSLLNSIPGVKCNRPQGAFYVFPYLTDVYKTPGFEKLKKETSETSLSKIFCSVLLEKYKVAGVPGIAFGEDKALRLSYAMGEADIRHGVERIAEMIRDLSK</sequence>
<comment type="cofactor">
    <cofactor evidence="1 6">
        <name>pyridoxal 5'-phosphate</name>
        <dbReference type="ChEBI" id="CHEBI:597326"/>
    </cofactor>
</comment>
<reference evidence="8 9" key="1">
    <citation type="journal article" date="2015" name="PLoS Negl. Trop. Dis.">
        <title>Distribution of Plasmids in Distinct Leptospira Pathogenic Species.</title>
        <authorList>
            <person name="Wang Y."/>
            <person name="Zhuang X."/>
            <person name="Zhong Y."/>
            <person name="Zhang C."/>
            <person name="Zhang Y."/>
            <person name="Zeng L."/>
            <person name="Zhu Y."/>
            <person name="He P."/>
            <person name="Dong K."/>
            <person name="Pal U."/>
            <person name="Guo X."/>
            <person name="Qin J."/>
        </authorList>
    </citation>
    <scope>NUCLEOTIDE SEQUENCE [LARGE SCALE GENOMIC DNA]</scope>
    <source>
        <strain evidence="8 9">56604</strain>
    </source>
</reference>
<dbReference type="PANTHER" id="PTHR46383:SF1">
    <property type="entry name" value="ASPARTATE AMINOTRANSFERASE"/>
    <property type="match status" value="1"/>
</dbReference>
<evidence type="ECO:0000313" key="8">
    <source>
        <dbReference type="EMBL" id="ALO25501.1"/>
    </source>
</evidence>
<dbReference type="GO" id="GO:0006520">
    <property type="term" value="P:amino acid metabolic process"/>
    <property type="evidence" value="ECO:0007669"/>
    <property type="project" value="InterPro"/>
</dbReference>
<dbReference type="RefSeq" id="WP_002741550.1">
    <property type="nucleotide sequence ID" value="NZ_CP012029.1"/>
</dbReference>
<evidence type="ECO:0000256" key="1">
    <source>
        <dbReference type="ARBA" id="ARBA00001933"/>
    </source>
</evidence>
<evidence type="ECO:0000256" key="5">
    <source>
        <dbReference type="ARBA" id="ARBA00022898"/>
    </source>
</evidence>
<evidence type="ECO:0000313" key="9">
    <source>
        <dbReference type="Proteomes" id="UP000058857"/>
    </source>
</evidence>
<dbReference type="InterPro" id="IPR050596">
    <property type="entry name" value="AspAT/PAT-like"/>
</dbReference>
<accession>A0A0E3B442</accession>
<dbReference type="FunFam" id="3.40.640.10:FF:000033">
    <property type="entry name" value="Aspartate aminotransferase"/>
    <property type="match status" value="1"/>
</dbReference>
<comment type="similarity">
    <text evidence="2 6">Belongs to the class-I pyridoxal-phosphate-dependent aminotransferase family.</text>
</comment>
<keyword evidence="4 6" id="KW-0808">Transferase</keyword>
<dbReference type="EMBL" id="CP012029">
    <property type="protein sequence ID" value="ALO25501.1"/>
    <property type="molecule type" value="Genomic_DNA"/>
</dbReference>
<keyword evidence="3 6" id="KW-0032">Aminotransferase</keyword>
<dbReference type="Gene3D" id="3.90.1150.10">
    <property type="entry name" value="Aspartate Aminotransferase, domain 1"/>
    <property type="match status" value="1"/>
</dbReference>
<dbReference type="InterPro" id="IPR015422">
    <property type="entry name" value="PyrdxlP-dep_Trfase_small"/>
</dbReference>
<keyword evidence="5" id="KW-0663">Pyridoxal phosphate</keyword>
<evidence type="ECO:0000256" key="2">
    <source>
        <dbReference type="ARBA" id="ARBA00007441"/>
    </source>
</evidence>
<evidence type="ECO:0000256" key="6">
    <source>
        <dbReference type="RuleBase" id="RU000481"/>
    </source>
</evidence>
<dbReference type="Pfam" id="PF00155">
    <property type="entry name" value="Aminotran_1_2"/>
    <property type="match status" value="1"/>
</dbReference>
<dbReference type="InterPro" id="IPR004838">
    <property type="entry name" value="NHTrfase_class1_PyrdxlP-BS"/>
</dbReference>
<dbReference type="PANTHER" id="PTHR46383">
    <property type="entry name" value="ASPARTATE AMINOTRANSFERASE"/>
    <property type="match status" value="1"/>
</dbReference>
<dbReference type="AlphaFoldDB" id="A0A0E3B442"/>
<protein>
    <recommendedName>
        <fullName evidence="6">Aminotransferase</fullName>
        <ecNumber evidence="6">2.6.1.-</ecNumber>
    </recommendedName>
</protein>
<dbReference type="GO" id="GO:0008483">
    <property type="term" value="F:transaminase activity"/>
    <property type="evidence" value="ECO:0007669"/>
    <property type="project" value="UniProtKB-KW"/>
</dbReference>
<dbReference type="InterPro" id="IPR004839">
    <property type="entry name" value="Aminotransferase_I/II_large"/>
</dbReference>
<dbReference type="PROSITE" id="PS00105">
    <property type="entry name" value="AA_TRANSFER_CLASS_1"/>
    <property type="match status" value="1"/>
</dbReference>
<organism evidence="8">
    <name type="scientific">Leptospira borgpetersenii serovar Ballum</name>
    <dbReference type="NCBI Taxonomy" id="280505"/>
    <lineage>
        <taxon>Bacteria</taxon>
        <taxon>Pseudomonadati</taxon>
        <taxon>Spirochaetota</taxon>
        <taxon>Spirochaetia</taxon>
        <taxon>Leptospirales</taxon>
        <taxon>Leptospiraceae</taxon>
        <taxon>Leptospira</taxon>
    </lineage>
</organism>
<dbReference type="InterPro" id="IPR015424">
    <property type="entry name" value="PyrdxlP-dep_Trfase"/>
</dbReference>
<dbReference type="EC" id="2.6.1.-" evidence="6"/>
<gene>
    <name evidence="8" type="ORF">LBBP_01196</name>
</gene>
<evidence type="ECO:0000256" key="3">
    <source>
        <dbReference type="ARBA" id="ARBA00022576"/>
    </source>
</evidence>
<proteinExistence type="inferred from homology"/>
<dbReference type="Gene3D" id="3.40.640.10">
    <property type="entry name" value="Type I PLP-dependent aspartate aminotransferase-like (Major domain)"/>
    <property type="match status" value="1"/>
</dbReference>
<dbReference type="InterPro" id="IPR015421">
    <property type="entry name" value="PyrdxlP-dep_Trfase_major"/>
</dbReference>
<dbReference type="PATRIC" id="fig|280505.15.peg.1167"/>
<feature type="domain" description="Aminotransferase class I/classII large" evidence="7">
    <location>
        <begin position="32"/>
        <end position="396"/>
    </location>
</feature>
<dbReference type="CDD" id="cd00609">
    <property type="entry name" value="AAT_like"/>
    <property type="match status" value="1"/>
</dbReference>
<name>A0A0E3B442_LEPBO</name>